<dbReference type="InterPro" id="IPR023210">
    <property type="entry name" value="NADP_OxRdtase_dom"/>
</dbReference>
<dbReference type="SUPFAM" id="SSF51430">
    <property type="entry name" value="NAD(P)-linked oxidoreductase"/>
    <property type="match status" value="1"/>
</dbReference>
<dbReference type="InterPro" id="IPR053135">
    <property type="entry name" value="AKR2_Oxidoreductase"/>
</dbReference>
<evidence type="ECO:0000259" key="1">
    <source>
        <dbReference type="Pfam" id="PF00248"/>
    </source>
</evidence>
<accession>A0A419DFA6</accession>
<reference evidence="2 3" key="1">
    <citation type="journal article" date="2017" name="ISME J.">
        <title>Energy and carbon metabolisms in a deep terrestrial subsurface fluid microbial community.</title>
        <authorList>
            <person name="Momper L."/>
            <person name="Jungbluth S.P."/>
            <person name="Lee M.D."/>
            <person name="Amend J.P."/>
        </authorList>
    </citation>
    <scope>NUCLEOTIDE SEQUENCE [LARGE SCALE GENOMIC DNA]</scope>
    <source>
        <strain evidence="2">SURF_29</strain>
    </source>
</reference>
<evidence type="ECO:0000313" key="2">
    <source>
        <dbReference type="EMBL" id="RJO61826.1"/>
    </source>
</evidence>
<evidence type="ECO:0000313" key="3">
    <source>
        <dbReference type="Proteomes" id="UP000285655"/>
    </source>
</evidence>
<dbReference type="Proteomes" id="UP000285655">
    <property type="component" value="Unassembled WGS sequence"/>
</dbReference>
<dbReference type="PANTHER" id="PTHR43312:SF1">
    <property type="entry name" value="NADP-DEPENDENT OXIDOREDUCTASE DOMAIN-CONTAINING PROTEIN"/>
    <property type="match status" value="1"/>
</dbReference>
<name>A0A419DFA6_9BACT</name>
<dbReference type="Gene3D" id="3.20.20.100">
    <property type="entry name" value="NADP-dependent oxidoreductase domain"/>
    <property type="match status" value="1"/>
</dbReference>
<dbReference type="InterPro" id="IPR036812">
    <property type="entry name" value="NAD(P)_OxRdtase_dom_sf"/>
</dbReference>
<dbReference type="EMBL" id="QZJW01000009">
    <property type="protein sequence ID" value="RJO61826.1"/>
    <property type="molecule type" value="Genomic_DNA"/>
</dbReference>
<proteinExistence type="predicted"/>
<sequence>MSPFPLVLGTAQLGLPYGIANKTGQPNQSVATAIIREAWENGIQEFDTAQGYGESEQVLGKSLLQLKLAGKVRVITKPHPQLDHLNPDVLENAISASLKNIGVPQIYGIMLHREEMLSLWHKGLAETLSKLFAKGMFQKVGISVYAPAKAIEAINTEGIDMIQIPTNILDRRFEKTGVFELAKAKKKDVYIRSIFLQGLLLMNISEIPGKIGFAAPYIRKLESLSKELGLTRHEIALGYIKSEIPTGNVVFGAETKEQVTENLTAWKKNIPETLCERIKMTFSDVDERILNPFLWRK</sequence>
<dbReference type="AlphaFoldDB" id="A0A419DFA6"/>
<protein>
    <submittedName>
        <fullName evidence="2">Aldo/keto reductase</fullName>
    </submittedName>
</protein>
<comment type="caution">
    <text evidence="2">The sequence shown here is derived from an EMBL/GenBank/DDBJ whole genome shotgun (WGS) entry which is preliminary data.</text>
</comment>
<dbReference type="PANTHER" id="PTHR43312">
    <property type="entry name" value="D-THREO-ALDOSE 1-DEHYDROGENASE"/>
    <property type="match status" value="1"/>
</dbReference>
<organism evidence="2 3">
    <name type="scientific">candidate division WS5 bacterium</name>
    <dbReference type="NCBI Taxonomy" id="2093353"/>
    <lineage>
        <taxon>Bacteria</taxon>
        <taxon>candidate division WS5</taxon>
    </lineage>
</organism>
<dbReference type="CDD" id="cd19097">
    <property type="entry name" value="AKR_unchar"/>
    <property type="match status" value="1"/>
</dbReference>
<feature type="domain" description="NADP-dependent oxidoreductase" evidence="1">
    <location>
        <begin position="5"/>
        <end position="278"/>
    </location>
</feature>
<dbReference type="Pfam" id="PF00248">
    <property type="entry name" value="Aldo_ket_red"/>
    <property type="match status" value="1"/>
</dbReference>
<gene>
    <name evidence="2" type="ORF">C4544_01730</name>
</gene>